<organism evidence="1 2">
    <name type="scientific">Calycina marina</name>
    <dbReference type="NCBI Taxonomy" id="1763456"/>
    <lineage>
        <taxon>Eukaryota</taxon>
        <taxon>Fungi</taxon>
        <taxon>Dikarya</taxon>
        <taxon>Ascomycota</taxon>
        <taxon>Pezizomycotina</taxon>
        <taxon>Leotiomycetes</taxon>
        <taxon>Helotiales</taxon>
        <taxon>Pezizellaceae</taxon>
        <taxon>Calycina</taxon>
    </lineage>
</organism>
<name>A0A9P8CHA2_9HELO</name>
<keyword evidence="2" id="KW-1185">Reference proteome</keyword>
<gene>
    <name evidence="1" type="ORF">BJ878DRAFT_494227</name>
</gene>
<dbReference type="EMBL" id="MU253783">
    <property type="protein sequence ID" value="KAG9247063.1"/>
    <property type="molecule type" value="Genomic_DNA"/>
</dbReference>
<proteinExistence type="predicted"/>
<reference evidence="1" key="1">
    <citation type="journal article" date="2021" name="IMA Fungus">
        <title>Genomic characterization of three marine fungi, including Emericellopsis atlantica sp. nov. with signatures of a generalist lifestyle and marine biomass degradation.</title>
        <authorList>
            <person name="Hagestad O.C."/>
            <person name="Hou L."/>
            <person name="Andersen J.H."/>
            <person name="Hansen E.H."/>
            <person name="Altermark B."/>
            <person name="Li C."/>
            <person name="Kuhnert E."/>
            <person name="Cox R.J."/>
            <person name="Crous P.W."/>
            <person name="Spatafora J.W."/>
            <person name="Lail K."/>
            <person name="Amirebrahimi M."/>
            <person name="Lipzen A."/>
            <person name="Pangilinan J."/>
            <person name="Andreopoulos W."/>
            <person name="Hayes R.D."/>
            <person name="Ng V."/>
            <person name="Grigoriev I.V."/>
            <person name="Jackson S.A."/>
            <person name="Sutton T.D.S."/>
            <person name="Dobson A.D.W."/>
            <person name="Rama T."/>
        </authorList>
    </citation>
    <scope>NUCLEOTIDE SEQUENCE</scope>
    <source>
        <strain evidence="1">TRa3180A</strain>
    </source>
</reference>
<dbReference type="Proteomes" id="UP000887226">
    <property type="component" value="Unassembled WGS sequence"/>
</dbReference>
<comment type="caution">
    <text evidence="1">The sequence shown here is derived from an EMBL/GenBank/DDBJ whole genome shotgun (WGS) entry which is preliminary data.</text>
</comment>
<dbReference type="OrthoDB" id="5086500at2759"/>
<evidence type="ECO:0000313" key="1">
    <source>
        <dbReference type="EMBL" id="KAG9247063.1"/>
    </source>
</evidence>
<dbReference type="AlphaFoldDB" id="A0A9P8CHA2"/>
<evidence type="ECO:0000313" key="2">
    <source>
        <dbReference type="Proteomes" id="UP000887226"/>
    </source>
</evidence>
<sequence length="86" mass="9904">MMNYYKTKHNVLHFPFHFYLKLTLQEPLEARAQSFKVVAEGEQPVVDTVVVHGLKGHRDKIWTAANGTHWLRDLLPTGISNGRVFC</sequence>
<accession>A0A9P8CHA2</accession>
<protein>
    <submittedName>
        <fullName evidence="1">Uncharacterized protein</fullName>
    </submittedName>
</protein>